<dbReference type="HOGENOM" id="CLU_020413_1_0_11"/>
<dbReference type="InterPro" id="IPR045079">
    <property type="entry name" value="Oxoprolinase-like"/>
</dbReference>
<dbReference type="GO" id="GO:0006749">
    <property type="term" value="P:glutathione metabolic process"/>
    <property type="evidence" value="ECO:0007669"/>
    <property type="project" value="TreeGrafter"/>
</dbReference>
<sequence length="648" mass="69900">MNTSQTTLKSLSDAEFTDIYGCDRFTASVIRNRLRYAVEHMSTGLLREAFSPIIRDWYDFACTISGPPEQDYPMTVVSNSLVVFLGTMADAVRNAVVEFGPENFGPGDVLIVNDPYRAGNHVNDVCFIRPVFHGGKIRAFINLRAHQLDIGGVVPAGFSATKLNVYENGLVLPPLLLFKGGEPVTSTFSLIFDNSRMGEVLLPDFLSINQQLKLGEQLVVADIERYGVDAVLGTFRYACDTSAEAMATALGNLPDGDYSGSAVMDADAMDDSEEYRFCVTLHKRGDQLEADISGTSRQARTSINATALDAKTALGVALTMLLDPSIPFTSGSWRNLDLVAPPGSILSSRPPTGPTMMFWEASGTMVAAVMDALKEVLGERAIGGDYGSTNVHNANGVHADGTPFSSVAETGGEHGPWPATKDGDGDSYTVNFTLNNLDPATEAIEHYQPVVLLRKEITTDTGGPGTNRGGAAIVKDTLWRVAAEHFCSPFRTKHGGMGTYGGDDGKAGGVWIFGEQTIDLARDGLVSMDPEVYRDTVPVAGVLDPETHVATLEGVYHHFASQRWRTAPGAMFRYITNGGGGWGDPLARDPQQVKRDVRDGYVSVGGARRDYGVVVIGDPEDDPEGLRIDVEQTERLRAERRNEAGTRA</sequence>
<dbReference type="Pfam" id="PF02538">
    <property type="entry name" value="Hydantoinase_B"/>
    <property type="match status" value="1"/>
</dbReference>
<dbReference type="STRING" id="1415166.NONO_c27370"/>
<feature type="domain" description="Hydantoinase B/oxoprolinase" evidence="1">
    <location>
        <begin position="23"/>
        <end position="585"/>
    </location>
</feature>
<name>W5TEE5_9NOCA</name>
<keyword evidence="3" id="KW-1185">Reference proteome</keyword>
<dbReference type="PANTHER" id="PTHR11365">
    <property type="entry name" value="5-OXOPROLINASE RELATED"/>
    <property type="match status" value="1"/>
</dbReference>
<reference evidence="2 3" key="1">
    <citation type="journal article" date="2014" name="Appl. Environ. Microbiol.">
        <title>Insights into the Microbial Degradation of Rubber and Gutta-Percha by Analysis of the Complete Genome of Nocardia nova SH22a.</title>
        <authorList>
            <person name="Luo Q."/>
            <person name="Hiessl S."/>
            <person name="Poehlein A."/>
            <person name="Daniel R."/>
            <person name="Steinbuchel A."/>
        </authorList>
    </citation>
    <scope>NUCLEOTIDE SEQUENCE [LARGE SCALE GENOMIC DNA]</scope>
    <source>
        <strain evidence="2">SH22a</strain>
    </source>
</reference>
<dbReference type="KEGG" id="nno:NONO_c27370"/>
<evidence type="ECO:0000313" key="3">
    <source>
        <dbReference type="Proteomes" id="UP000019150"/>
    </source>
</evidence>
<dbReference type="EMBL" id="CP006850">
    <property type="protein sequence ID" value="AHH17529.1"/>
    <property type="molecule type" value="Genomic_DNA"/>
</dbReference>
<evidence type="ECO:0000259" key="1">
    <source>
        <dbReference type="Pfam" id="PF02538"/>
    </source>
</evidence>
<keyword evidence="2" id="KW-0378">Hydrolase</keyword>
<accession>W5TEE5</accession>
<proteinExistence type="predicted"/>
<gene>
    <name evidence="2" type="ORF">NONO_c27370</name>
</gene>
<dbReference type="AlphaFoldDB" id="W5TEE5"/>
<dbReference type="EC" id="3.5.2.14" evidence="2"/>
<dbReference type="GO" id="GO:0017168">
    <property type="term" value="F:5-oxoprolinase (ATP-hydrolyzing) activity"/>
    <property type="evidence" value="ECO:0007669"/>
    <property type="project" value="TreeGrafter"/>
</dbReference>
<dbReference type="eggNOG" id="COG0146">
    <property type="taxonomic scope" value="Bacteria"/>
</dbReference>
<dbReference type="RefSeq" id="WP_237755179.1">
    <property type="nucleotide sequence ID" value="NZ_CP006850.1"/>
</dbReference>
<dbReference type="Proteomes" id="UP000019150">
    <property type="component" value="Chromosome"/>
</dbReference>
<evidence type="ECO:0000313" key="2">
    <source>
        <dbReference type="EMBL" id="AHH17529.1"/>
    </source>
</evidence>
<dbReference type="PANTHER" id="PTHR11365:SF23">
    <property type="entry name" value="HYPOTHETICAL 5-OXOPROLINASE (EUROFUNG)-RELATED"/>
    <property type="match status" value="1"/>
</dbReference>
<dbReference type="GO" id="GO:0005829">
    <property type="term" value="C:cytosol"/>
    <property type="evidence" value="ECO:0007669"/>
    <property type="project" value="TreeGrafter"/>
</dbReference>
<dbReference type="GO" id="GO:0047423">
    <property type="term" value="F:N-methylhydantoinase (ATP-hydrolyzing) activity"/>
    <property type="evidence" value="ECO:0007669"/>
    <property type="project" value="UniProtKB-EC"/>
</dbReference>
<dbReference type="PATRIC" id="fig|1415166.3.peg.2806"/>
<protein>
    <submittedName>
        <fullName evidence="2">N-methylhydantoinase B/acetone carboxylase, alpha subunit</fullName>
        <ecNumber evidence="2">3.5.2.14</ecNumber>
    </submittedName>
</protein>
<dbReference type="InterPro" id="IPR003692">
    <property type="entry name" value="Hydantoinase_B"/>
</dbReference>
<organism evidence="2 3">
    <name type="scientific">Nocardia nova SH22a</name>
    <dbReference type="NCBI Taxonomy" id="1415166"/>
    <lineage>
        <taxon>Bacteria</taxon>
        <taxon>Bacillati</taxon>
        <taxon>Actinomycetota</taxon>
        <taxon>Actinomycetes</taxon>
        <taxon>Mycobacteriales</taxon>
        <taxon>Nocardiaceae</taxon>
        <taxon>Nocardia</taxon>
    </lineage>
</organism>